<accession>A0A8T2YU56</accession>
<feature type="non-terminal residue" evidence="1">
    <location>
        <position position="1"/>
    </location>
</feature>
<protein>
    <submittedName>
        <fullName evidence="1">Uncharacterized protein</fullName>
    </submittedName>
</protein>
<comment type="caution">
    <text evidence="1">The sequence shown here is derived from an EMBL/GenBank/DDBJ whole genome shotgun (WGS) entry which is preliminary data.</text>
</comment>
<gene>
    <name evidence="1" type="ORF">H0E87_010715</name>
</gene>
<evidence type="ECO:0000313" key="1">
    <source>
        <dbReference type="EMBL" id="KAH8508678.1"/>
    </source>
</evidence>
<sequence>WMVKAKLTIEVESDCAFELSNGKWEAWLGFCFSFARPGPNPCLLFFILLHHP</sequence>
<organism evidence="1 2">
    <name type="scientific">Populus deltoides</name>
    <name type="common">Eastern poplar</name>
    <name type="synonym">Eastern cottonwood</name>
    <dbReference type="NCBI Taxonomy" id="3696"/>
    <lineage>
        <taxon>Eukaryota</taxon>
        <taxon>Viridiplantae</taxon>
        <taxon>Streptophyta</taxon>
        <taxon>Embryophyta</taxon>
        <taxon>Tracheophyta</taxon>
        <taxon>Spermatophyta</taxon>
        <taxon>Magnoliopsida</taxon>
        <taxon>eudicotyledons</taxon>
        <taxon>Gunneridae</taxon>
        <taxon>Pentapetalae</taxon>
        <taxon>rosids</taxon>
        <taxon>fabids</taxon>
        <taxon>Malpighiales</taxon>
        <taxon>Salicaceae</taxon>
        <taxon>Saliceae</taxon>
        <taxon>Populus</taxon>
    </lineage>
</organism>
<dbReference type="EMBL" id="JACEGQ020000005">
    <property type="protein sequence ID" value="KAH8508678.1"/>
    <property type="molecule type" value="Genomic_DNA"/>
</dbReference>
<keyword evidence="2" id="KW-1185">Reference proteome</keyword>
<dbReference type="AlphaFoldDB" id="A0A8T2YU56"/>
<name>A0A8T2YU56_POPDE</name>
<reference evidence="1" key="1">
    <citation type="journal article" date="2021" name="J. Hered.">
        <title>Genome Assembly of Salicaceae Populus deltoides (Eastern Cottonwood) I-69 Based on Nanopore Sequencing and Hi-C Technologies.</title>
        <authorList>
            <person name="Bai S."/>
            <person name="Wu H."/>
            <person name="Zhang J."/>
            <person name="Pan Z."/>
            <person name="Zhao W."/>
            <person name="Li Z."/>
            <person name="Tong C."/>
        </authorList>
    </citation>
    <scope>NUCLEOTIDE SEQUENCE</scope>
    <source>
        <tissue evidence="1">Leaf</tissue>
    </source>
</reference>
<evidence type="ECO:0000313" key="2">
    <source>
        <dbReference type="Proteomes" id="UP000807159"/>
    </source>
</evidence>
<proteinExistence type="predicted"/>
<dbReference type="Proteomes" id="UP000807159">
    <property type="component" value="Chromosome 5"/>
</dbReference>